<name>A0A0K1XED1_9GAMM</name>
<feature type="transmembrane region" description="Helical" evidence="6">
    <location>
        <begin position="29"/>
        <end position="47"/>
    </location>
</feature>
<dbReference type="GeneID" id="93984309"/>
<evidence type="ECO:0000259" key="7">
    <source>
        <dbReference type="Pfam" id="PF00892"/>
    </source>
</evidence>
<evidence type="ECO:0000256" key="2">
    <source>
        <dbReference type="ARBA" id="ARBA00022475"/>
    </source>
</evidence>
<feature type="transmembrane region" description="Helical" evidence="6">
    <location>
        <begin position="174"/>
        <end position="192"/>
    </location>
</feature>
<evidence type="ECO:0000256" key="1">
    <source>
        <dbReference type="ARBA" id="ARBA00004651"/>
    </source>
</evidence>
<feature type="transmembrane region" description="Helical" evidence="6">
    <location>
        <begin position="56"/>
        <end position="75"/>
    </location>
</feature>
<organism evidence="8 9">
    <name type="scientific">Thiopseudomonas alkaliphila</name>
    <dbReference type="NCBI Taxonomy" id="1697053"/>
    <lineage>
        <taxon>Bacteria</taxon>
        <taxon>Pseudomonadati</taxon>
        <taxon>Pseudomonadota</taxon>
        <taxon>Gammaproteobacteria</taxon>
        <taxon>Pseudomonadales</taxon>
        <taxon>Pseudomonadaceae</taxon>
        <taxon>Thiopseudomonas</taxon>
    </lineage>
</organism>
<dbReference type="STRING" id="1697053.AKN87_08505"/>
<dbReference type="InterPro" id="IPR000620">
    <property type="entry name" value="EamA_dom"/>
</dbReference>
<dbReference type="RefSeq" id="WP_053100715.1">
    <property type="nucleotide sequence ID" value="NZ_CP012358.1"/>
</dbReference>
<evidence type="ECO:0000256" key="5">
    <source>
        <dbReference type="ARBA" id="ARBA00023136"/>
    </source>
</evidence>
<feature type="domain" description="EamA" evidence="7">
    <location>
        <begin position="3"/>
        <end position="127"/>
    </location>
</feature>
<protein>
    <recommendedName>
        <fullName evidence="7">EamA domain-containing protein</fullName>
    </recommendedName>
</protein>
<feature type="transmembrane region" description="Helical" evidence="6">
    <location>
        <begin position="261"/>
        <end position="278"/>
    </location>
</feature>
<keyword evidence="2" id="KW-1003">Cell membrane</keyword>
<proteinExistence type="predicted"/>
<dbReference type="OrthoDB" id="1412048at2"/>
<evidence type="ECO:0000256" key="4">
    <source>
        <dbReference type="ARBA" id="ARBA00022989"/>
    </source>
</evidence>
<feature type="transmembrane region" description="Helical" evidence="6">
    <location>
        <begin position="81"/>
        <end position="99"/>
    </location>
</feature>
<feature type="transmembrane region" description="Helical" evidence="6">
    <location>
        <begin position="135"/>
        <end position="153"/>
    </location>
</feature>
<feature type="transmembrane region" description="Helical" evidence="6">
    <location>
        <begin position="111"/>
        <end position="129"/>
    </location>
</feature>
<sequence>MSYLIAVTLLWAVSFSLIGEYLSGQVDSYFAVLTRIVLAGLIFLPLLRPQRLAKGFMAGVTLTGALQFGVTYIGLYLSFEYLTVPEVLLFTIFTPLYVALIDNALSRRFSWAPIVSTLIAVMGAAIIRYDGVSQAFIQGFLLLQLANLAFAAGQVGYAHLVRRYYPQGGKLTEGFGFFFIGAFLIALPAFLLLGNSERLPSTSLHWGVLAWLGLVASGLGFYFWNLGASKVDAGTLGIMNNALIPAGLIVNLVIWNRQADLTRLLIGGAVILLSLWINQRWPHWMKRLKTQTAP</sequence>
<dbReference type="InterPro" id="IPR037185">
    <property type="entry name" value="EmrE-like"/>
</dbReference>
<evidence type="ECO:0000313" key="8">
    <source>
        <dbReference type="EMBL" id="AKX59538.1"/>
    </source>
</evidence>
<dbReference type="AlphaFoldDB" id="A0A0K1XED1"/>
<evidence type="ECO:0000256" key="3">
    <source>
        <dbReference type="ARBA" id="ARBA00022692"/>
    </source>
</evidence>
<dbReference type="EMBL" id="CP012365">
    <property type="protein sequence ID" value="AKX59538.1"/>
    <property type="molecule type" value="Genomic_DNA"/>
</dbReference>
<feature type="transmembrane region" description="Helical" evidence="6">
    <location>
        <begin position="236"/>
        <end position="255"/>
    </location>
</feature>
<evidence type="ECO:0000313" key="9">
    <source>
        <dbReference type="Proteomes" id="UP000063953"/>
    </source>
</evidence>
<keyword evidence="5 6" id="KW-0472">Membrane</keyword>
<dbReference type="SUPFAM" id="SSF103481">
    <property type="entry name" value="Multidrug resistance efflux transporter EmrE"/>
    <property type="match status" value="1"/>
</dbReference>
<dbReference type="KEGG" id="pbb:AKN87_08505"/>
<keyword evidence="9" id="KW-1185">Reference proteome</keyword>
<comment type="subcellular location">
    <subcellularLocation>
        <location evidence="1">Cell membrane</location>
        <topology evidence="1">Multi-pass membrane protein</topology>
    </subcellularLocation>
</comment>
<dbReference type="PANTHER" id="PTHR42920:SF24">
    <property type="entry name" value="AROMATIC AMINO ACID EXPORTER YDDG"/>
    <property type="match status" value="1"/>
</dbReference>
<gene>
    <name evidence="8" type="ORF">AKN88_06050</name>
</gene>
<dbReference type="PANTHER" id="PTHR42920">
    <property type="entry name" value="OS03G0707200 PROTEIN-RELATED"/>
    <property type="match status" value="1"/>
</dbReference>
<evidence type="ECO:0000256" key="6">
    <source>
        <dbReference type="SAM" id="Phobius"/>
    </source>
</evidence>
<dbReference type="PATRIC" id="fig|1697053.3.peg.1733"/>
<dbReference type="Proteomes" id="UP000063953">
    <property type="component" value="Chromosome"/>
</dbReference>
<keyword evidence="3 6" id="KW-0812">Transmembrane</keyword>
<dbReference type="Pfam" id="PF00892">
    <property type="entry name" value="EamA"/>
    <property type="match status" value="1"/>
</dbReference>
<dbReference type="GO" id="GO:0005886">
    <property type="term" value="C:plasma membrane"/>
    <property type="evidence" value="ECO:0007669"/>
    <property type="project" value="UniProtKB-SubCell"/>
</dbReference>
<feature type="transmembrane region" description="Helical" evidence="6">
    <location>
        <begin position="204"/>
        <end position="224"/>
    </location>
</feature>
<reference evidence="8 9" key="1">
    <citation type="journal article" date="2015" name="Genome Announc.">
        <title>Genome Sequences of Oblitimonas alkaliphila gen. nov. sp. nov. (Proposed), a Novel Bacterium of the Pseudomonadaceae Family.</title>
        <authorList>
            <person name="Lauer A.C."/>
            <person name="Nicholson A.C."/>
            <person name="Humrighouse B.W."/>
            <person name="Emery B."/>
            <person name="Drobish A."/>
            <person name="Juieng P."/>
            <person name="Loparev V."/>
            <person name="McQuiston J.R."/>
        </authorList>
    </citation>
    <scope>NUCLEOTIDE SEQUENCE [LARGE SCALE GENOMIC DNA]</scope>
    <source>
        <strain evidence="8 9">E5571</strain>
    </source>
</reference>
<accession>A0A0K1XED1</accession>
<keyword evidence="4 6" id="KW-1133">Transmembrane helix</keyword>
<dbReference type="InterPro" id="IPR051258">
    <property type="entry name" value="Diverse_Substrate_Transporter"/>
</dbReference>